<dbReference type="PANTHER" id="PTHR43528:SF1">
    <property type="entry name" value="ALPHA-KETOGLUTARATE PERMEASE"/>
    <property type="match status" value="1"/>
</dbReference>
<feature type="transmembrane region" description="Helical" evidence="12">
    <location>
        <begin position="282"/>
        <end position="299"/>
    </location>
</feature>
<comment type="similarity">
    <text evidence="2">Belongs to the major facilitator superfamily. Metabolite:H+ Symporter (MHS) family (TC 2.A.1.6) family.</text>
</comment>
<feature type="transmembrane region" description="Helical" evidence="12">
    <location>
        <begin position="402"/>
        <end position="423"/>
    </location>
</feature>
<dbReference type="RefSeq" id="WP_020935120.1">
    <property type="nucleotide sequence ID" value="NC_021915.1"/>
</dbReference>
<dbReference type="HOGENOM" id="CLU_001265_39_5_11"/>
<comment type="function">
    <text evidence="9">May be a proton symporter involved in the uptake of osmolytes such as proline and glycine betaine.</text>
</comment>
<evidence type="ECO:0000313" key="15">
    <source>
        <dbReference type="Proteomes" id="UP000015388"/>
    </source>
</evidence>
<gene>
    <name evidence="14" type="ORF">B841_08570</name>
</gene>
<evidence type="ECO:0000313" key="14">
    <source>
        <dbReference type="EMBL" id="AGS35187.1"/>
    </source>
</evidence>
<name>S5SVU5_9CORY</name>
<dbReference type="InterPro" id="IPR036259">
    <property type="entry name" value="MFS_trans_sf"/>
</dbReference>
<keyword evidence="4" id="KW-1003">Cell membrane</keyword>
<evidence type="ECO:0000256" key="2">
    <source>
        <dbReference type="ARBA" id="ARBA00008240"/>
    </source>
</evidence>
<evidence type="ECO:0000256" key="6">
    <source>
        <dbReference type="ARBA" id="ARBA00022847"/>
    </source>
</evidence>
<accession>S5SVU5</accession>
<organism evidence="14 15">
    <name type="scientific">Corynebacterium maris DSM 45190</name>
    <dbReference type="NCBI Taxonomy" id="1224163"/>
    <lineage>
        <taxon>Bacteria</taxon>
        <taxon>Bacillati</taxon>
        <taxon>Actinomycetota</taxon>
        <taxon>Actinomycetes</taxon>
        <taxon>Mycobacteriales</taxon>
        <taxon>Corynebacteriaceae</taxon>
        <taxon>Corynebacterium</taxon>
    </lineage>
</organism>
<feature type="transmembrane region" description="Helical" evidence="12">
    <location>
        <begin position="93"/>
        <end position="113"/>
    </location>
</feature>
<evidence type="ECO:0000256" key="8">
    <source>
        <dbReference type="ARBA" id="ARBA00023136"/>
    </source>
</evidence>
<feature type="transmembrane region" description="Helical" evidence="12">
    <location>
        <begin position="125"/>
        <end position="147"/>
    </location>
</feature>
<evidence type="ECO:0000256" key="3">
    <source>
        <dbReference type="ARBA" id="ARBA00022448"/>
    </source>
</evidence>
<dbReference type="Pfam" id="PF07690">
    <property type="entry name" value="MFS_1"/>
    <property type="match status" value="1"/>
</dbReference>
<dbReference type="KEGG" id="cmd:B841_08570"/>
<proteinExistence type="inferred from homology"/>
<feature type="transmembrane region" description="Helical" evidence="12">
    <location>
        <begin position="245"/>
        <end position="270"/>
    </location>
</feature>
<dbReference type="FunFam" id="1.20.1250.20:FF:000001">
    <property type="entry name" value="Dicarboxylate MFS transporter"/>
    <property type="match status" value="1"/>
</dbReference>
<feature type="transmembrane region" description="Helical" evidence="12">
    <location>
        <begin position="192"/>
        <end position="211"/>
    </location>
</feature>
<feature type="transmembrane region" description="Helical" evidence="12">
    <location>
        <begin position="338"/>
        <end position="360"/>
    </location>
</feature>
<evidence type="ECO:0000256" key="11">
    <source>
        <dbReference type="SAM" id="MobiDB-lite"/>
    </source>
</evidence>
<evidence type="ECO:0000259" key="13">
    <source>
        <dbReference type="PROSITE" id="PS50850"/>
    </source>
</evidence>
<dbReference type="InterPro" id="IPR020846">
    <property type="entry name" value="MFS_dom"/>
</dbReference>
<dbReference type="AlphaFoldDB" id="S5SVU5"/>
<keyword evidence="7 12" id="KW-1133">Transmembrane helix</keyword>
<evidence type="ECO:0000256" key="10">
    <source>
        <dbReference type="ARBA" id="ARBA00039918"/>
    </source>
</evidence>
<feature type="transmembrane region" description="Helical" evidence="12">
    <location>
        <begin position="159"/>
        <end position="180"/>
    </location>
</feature>
<dbReference type="eggNOG" id="COG0477">
    <property type="taxonomic scope" value="Bacteria"/>
</dbReference>
<dbReference type="InterPro" id="IPR005829">
    <property type="entry name" value="Sugar_transporter_CS"/>
</dbReference>
<feature type="transmembrane region" description="Helical" evidence="12">
    <location>
        <begin position="311"/>
        <end position="332"/>
    </location>
</feature>
<evidence type="ECO:0000256" key="1">
    <source>
        <dbReference type="ARBA" id="ARBA00004651"/>
    </source>
</evidence>
<keyword evidence="6" id="KW-0769">Symport</keyword>
<evidence type="ECO:0000256" key="12">
    <source>
        <dbReference type="SAM" id="Phobius"/>
    </source>
</evidence>
<dbReference type="PANTHER" id="PTHR43528">
    <property type="entry name" value="ALPHA-KETOGLUTARATE PERMEASE"/>
    <property type="match status" value="1"/>
</dbReference>
<dbReference type="OrthoDB" id="8953821at2"/>
<feature type="region of interest" description="Disordered" evidence="11">
    <location>
        <begin position="445"/>
        <end position="471"/>
    </location>
</feature>
<evidence type="ECO:0000256" key="4">
    <source>
        <dbReference type="ARBA" id="ARBA00022475"/>
    </source>
</evidence>
<dbReference type="GO" id="GO:0015293">
    <property type="term" value="F:symporter activity"/>
    <property type="evidence" value="ECO:0007669"/>
    <property type="project" value="UniProtKB-KW"/>
</dbReference>
<comment type="subcellular location">
    <subcellularLocation>
        <location evidence="1">Cell membrane</location>
        <topology evidence="1">Multi-pass membrane protein</topology>
    </subcellularLocation>
</comment>
<dbReference type="PROSITE" id="PS50850">
    <property type="entry name" value="MFS"/>
    <property type="match status" value="1"/>
</dbReference>
<dbReference type="PATRIC" id="fig|1224163.3.peg.1722"/>
<feature type="transmembrane region" description="Helical" evidence="12">
    <location>
        <begin position="372"/>
        <end position="396"/>
    </location>
</feature>
<dbReference type="EMBL" id="CP003924">
    <property type="protein sequence ID" value="AGS35187.1"/>
    <property type="molecule type" value="Genomic_DNA"/>
</dbReference>
<feature type="transmembrane region" description="Helical" evidence="12">
    <location>
        <begin position="48"/>
        <end position="72"/>
    </location>
</feature>
<feature type="domain" description="Major facilitator superfamily (MFS) profile" evidence="13">
    <location>
        <begin position="20"/>
        <end position="428"/>
    </location>
</feature>
<keyword evidence="5 12" id="KW-0812">Transmembrane</keyword>
<protein>
    <recommendedName>
        <fullName evidence="10">Putative proline/betaine transporter</fullName>
    </recommendedName>
</protein>
<dbReference type="InterPro" id="IPR051084">
    <property type="entry name" value="H+-coupled_symporters"/>
</dbReference>
<reference evidence="14 15" key="1">
    <citation type="submission" date="2012-11" db="EMBL/GenBank/DDBJ databases">
        <title>The complete genome sequence of Corynebacterium maris Coryn-1 (=DSM 45190).</title>
        <authorList>
            <person name="Schaffert L."/>
            <person name="Albersmeier A."/>
            <person name="Kalinowski J."/>
            <person name="Ruckert C."/>
        </authorList>
    </citation>
    <scope>NUCLEOTIDE SEQUENCE [LARGE SCALE GENOMIC DNA]</scope>
    <source>
        <strain evidence="15">Coryn-1</strain>
    </source>
</reference>
<evidence type="ECO:0000256" key="9">
    <source>
        <dbReference type="ARBA" id="ARBA00037295"/>
    </source>
</evidence>
<dbReference type="Gene3D" id="1.20.1250.20">
    <property type="entry name" value="MFS general substrate transporter like domains"/>
    <property type="match status" value="2"/>
</dbReference>
<evidence type="ECO:0000256" key="5">
    <source>
        <dbReference type="ARBA" id="ARBA00022692"/>
    </source>
</evidence>
<dbReference type="GO" id="GO:0005886">
    <property type="term" value="C:plasma membrane"/>
    <property type="evidence" value="ECO:0007669"/>
    <property type="project" value="UniProtKB-SubCell"/>
</dbReference>
<dbReference type="PROSITE" id="PS00217">
    <property type="entry name" value="SUGAR_TRANSPORT_2"/>
    <property type="match status" value="1"/>
</dbReference>
<dbReference type="Proteomes" id="UP000015388">
    <property type="component" value="Chromosome"/>
</dbReference>
<keyword evidence="15" id="KW-1185">Reference proteome</keyword>
<dbReference type="STRING" id="1224163.B841_08570"/>
<dbReference type="InterPro" id="IPR011701">
    <property type="entry name" value="MFS"/>
</dbReference>
<keyword evidence="8 12" id="KW-0472">Membrane</keyword>
<sequence length="471" mass="50562">MTVTKSSPPAGISARGRRKAFVGATSGHLIEWYDYGIYGFLAVYMGQAFFSSASPTVALISSFATFALSFFVRPLGGLVFGPLGDRIGRQRTMALVMFLMAGSTFTIGLLPTYETVGFLAPALLIFARCVQGLSAGGEIGTVTTFIAEYAGPKRRGFSTSLLMMTAVLGLMVGSIVANGMTAVFGTEFMQEWGWRIPFLIAGPLGLIAAYIRSKLEDSPEFKALAHSGHTEKQPLKALMSWKRSLLLVAGCITLLASLFYMVLTYVSTYLTTILGFDNTTRFWFVMIAAGTAAVLMPLGGMFTDRFGRKNFLIATSIMAIVSFAWFFFSAPGATPAEFFWPLMACAASLGLYASTPYAVMSDLFPTNVRASGISLAYNIPIAVFGGSAPLIASALISGTGNISSPAWFFITTAVISLIAVCIISPRDYQRVEEANLELKQKIADSQDTPADAQSAFAATEQKQPVVRQRIG</sequence>
<keyword evidence="3" id="KW-0813">Transport</keyword>
<evidence type="ECO:0000256" key="7">
    <source>
        <dbReference type="ARBA" id="ARBA00022989"/>
    </source>
</evidence>
<dbReference type="SUPFAM" id="SSF103473">
    <property type="entry name" value="MFS general substrate transporter"/>
    <property type="match status" value="1"/>
</dbReference>